<evidence type="ECO:0000313" key="4">
    <source>
        <dbReference type="Proteomes" id="UP000679129"/>
    </source>
</evidence>
<comment type="similarity">
    <text evidence="1">Belongs to the glycosyl hydrolase 13 family.</text>
</comment>
<accession>A0A8F1MAS3</accession>
<sequence>MKTWQDVASLYQIYPRSFLDTNGDGIGDLNGITEKLDYLSWLGIDSIWISPFFVSPLTDFGYDIANYRAIDPTFGQMEDFQALLKKAHDLDIKVMIDLVPCHTSDQHPWFQESRSSRDNPKRDYYVWRDKNNSRA</sequence>
<feature type="domain" description="Glycosyl hydrolase family 13 catalytic" evidence="2">
    <location>
        <begin position="12"/>
        <end position="134"/>
    </location>
</feature>
<proteinExistence type="inferred from homology"/>
<dbReference type="Proteomes" id="UP000679129">
    <property type="component" value="Chromosome"/>
</dbReference>
<dbReference type="AlphaFoldDB" id="A0A8F1MAS3"/>
<dbReference type="InterPro" id="IPR017853">
    <property type="entry name" value="GH"/>
</dbReference>
<evidence type="ECO:0000256" key="1">
    <source>
        <dbReference type="ARBA" id="ARBA00008061"/>
    </source>
</evidence>
<dbReference type="KEGG" id="mnd:KOY48_03315"/>
<dbReference type="PANTHER" id="PTHR10357:SF179">
    <property type="entry name" value="NEUTRAL AND BASIC AMINO ACID TRANSPORT PROTEIN RBAT"/>
    <property type="match status" value="1"/>
</dbReference>
<evidence type="ECO:0000313" key="3">
    <source>
        <dbReference type="EMBL" id="QWQ31920.1"/>
    </source>
</evidence>
<dbReference type="SMART" id="SM00642">
    <property type="entry name" value="Aamy"/>
    <property type="match status" value="1"/>
</dbReference>
<gene>
    <name evidence="3" type="ORF">KOY48_03315</name>
</gene>
<dbReference type="Gene3D" id="3.90.400.10">
    <property type="entry name" value="Oligo-1,6-glucosidase, Domain 2"/>
    <property type="match status" value="1"/>
</dbReference>
<name>A0A8F1MAS3_9BACT</name>
<dbReference type="GO" id="GO:0009313">
    <property type="term" value="P:oligosaccharide catabolic process"/>
    <property type="evidence" value="ECO:0007669"/>
    <property type="project" value="TreeGrafter"/>
</dbReference>
<dbReference type="EMBL" id="CP076460">
    <property type="protein sequence ID" value="QWQ31920.1"/>
    <property type="molecule type" value="Genomic_DNA"/>
</dbReference>
<dbReference type="GO" id="GO:0004556">
    <property type="term" value="F:alpha-amylase activity"/>
    <property type="evidence" value="ECO:0007669"/>
    <property type="project" value="TreeGrafter"/>
</dbReference>
<dbReference type="InterPro" id="IPR006047">
    <property type="entry name" value="GH13_cat_dom"/>
</dbReference>
<keyword evidence="4" id="KW-1185">Reference proteome</keyword>
<protein>
    <recommendedName>
        <fullName evidence="2">Glycosyl hydrolase family 13 catalytic domain-containing protein</fullName>
    </recommendedName>
</protein>
<dbReference type="InterPro" id="IPR045857">
    <property type="entry name" value="O16G_dom_2"/>
</dbReference>
<dbReference type="SUPFAM" id="SSF51445">
    <property type="entry name" value="(Trans)glycosidases"/>
    <property type="match status" value="1"/>
</dbReference>
<reference evidence="3" key="1">
    <citation type="submission" date="2021-06" db="EMBL/GenBank/DDBJ databases">
        <title>An adapted protocol for Saccharibacteria cultivation: two new species join this phylum of Candidate Phyla Radiations.</title>
        <authorList>
            <person name="Ibrahim A."/>
            <person name="Maatouk M."/>
            <person name="Zgheib R."/>
            <person name="Haddad G."/>
            <person name="Bou Khalil J."/>
            <person name="Raoult D."/>
            <person name="Bittar F."/>
        </authorList>
    </citation>
    <scope>NUCLEOTIDE SEQUENCE</scope>
    <source>
        <strain evidence="3">IHU1</strain>
    </source>
</reference>
<dbReference type="Gene3D" id="3.20.20.80">
    <property type="entry name" value="Glycosidases"/>
    <property type="match status" value="1"/>
</dbReference>
<dbReference type="PANTHER" id="PTHR10357">
    <property type="entry name" value="ALPHA-AMYLASE FAMILY MEMBER"/>
    <property type="match status" value="1"/>
</dbReference>
<evidence type="ECO:0000259" key="2">
    <source>
        <dbReference type="SMART" id="SM00642"/>
    </source>
</evidence>
<organism evidence="3 4">
    <name type="scientific">Candidatus Minimicrobia naudis</name>
    <dbReference type="NCBI Taxonomy" id="2841263"/>
    <lineage>
        <taxon>Bacteria</taxon>
        <taxon>Candidatus Saccharimonadota</taxon>
        <taxon>Candidatus Saccharimonadota incertae sedis</taxon>
        <taxon>Candidatus Minimicrobia</taxon>
    </lineage>
</organism>
<dbReference type="Pfam" id="PF00128">
    <property type="entry name" value="Alpha-amylase"/>
    <property type="match status" value="1"/>
</dbReference>